<keyword evidence="3 7" id="KW-0032">Aminotransferase</keyword>
<organism evidence="7 8">
    <name type="scientific">Hymenobacter guriensis</name>
    <dbReference type="NCBI Taxonomy" id="2793065"/>
    <lineage>
        <taxon>Bacteria</taxon>
        <taxon>Pseudomonadati</taxon>
        <taxon>Bacteroidota</taxon>
        <taxon>Cytophagia</taxon>
        <taxon>Cytophagales</taxon>
        <taxon>Hymenobacteraceae</taxon>
        <taxon>Hymenobacter</taxon>
    </lineage>
</organism>
<feature type="domain" description="Aminotransferase class I/classII large" evidence="6">
    <location>
        <begin position="34"/>
        <end position="343"/>
    </location>
</feature>
<dbReference type="InterPro" id="IPR004839">
    <property type="entry name" value="Aminotransferase_I/II_large"/>
</dbReference>
<dbReference type="InterPro" id="IPR015424">
    <property type="entry name" value="PyrdxlP-dep_Trfase"/>
</dbReference>
<dbReference type="Pfam" id="PF00155">
    <property type="entry name" value="Aminotran_1_2"/>
    <property type="match status" value="1"/>
</dbReference>
<dbReference type="Proteomes" id="UP000601099">
    <property type="component" value="Unassembled WGS sequence"/>
</dbReference>
<dbReference type="EMBL" id="JADWYK010000006">
    <property type="protein sequence ID" value="MBG8554136.1"/>
    <property type="molecule type" value="Genomic_DNA"/>
</dbReference>
<evidence type="ECO:0000313" key="7">
    <source>
        <dbReference type="EMBL" id="MBG8554136.1"/>
    </source>
</evidence>
<dbReference type="Gene3D" id="3.40.640.10">
    <property type="entry name" value="Type I PLP-dependent aspartate aminotransferase-like (Major domain)"/>
    <property type="match status" value="1"/>
</dbReference>
<dbReference type="GO" id="GO:0008483">
    <property type="term" value="F:transaminase activity"/>
    <property type="evidence" value="ECO:0007669"/>
    <property type="project" value="UniProtKB-KW"/>
</dbReference>
<keyword evidence="5" id="KW-0663">Pyridoxal phosphate</keyword>
<dbReference type="RefSeq" id="WP_196955164.1">
    <property type="nucleotide sequence ID" value="NZ_JADWYK010000006.1"/>
</dbReference>
<dbReference type="PANTHER" id="PTHR46383:SF2">
    <property type="entry name" value="AMINOTRANSFERASE"/>
    <property type="match status" value="1"/>
</dbReference>
<proteinExistence type="inferred from homology"/>
<name>A0ABS0L202_9BACT</name>
<dbReference type="InterPro" id="IPR015422">
    <property type="entry name" value="PyrdxlP-dep_Trfase_small"/>
</dbReference>
<comment type="caution">
    <text evidence="7">The sequence shown here is derived from an EMBL/GenBank/DDBJ whole genome shotgun (WGS) entry which is preliminary data.</text>
</comment>
<evidence type="ECO:0000313" key="8">
    <source>
        <dbReference type="Proteomes" id="UP000601099"/>
    </source>
</evidence>
<evidence type="ECO:0000256" key="5">
    <source>
        <dbReference type="ARBA" id="ARBA00022898"/>
    </source>
</evidence>
<evidence type="ECO:0000256" key="2">
    <source>
        <dbReference type="ARBA" id="ARBA00007441"/>
    </source>
</evidence>
<protein>
    <submittedName>
        <fullName evidence="7">Pyridoxal phosphate-dependent aminotransferase</fullName>
    </submittedName>
</protein>
<evidence type="ECO:0000256" key="3">
    <source>
        <dbReference type="ARBA" id="ARBA00022576"/>
    </source>
</evidence>
<dbReference type="CDD" id="cd00609">
    <property type="entry name" value="AAT_like"/>
    <property type="match status" value="1"/>
</dbReference>
<comment type="similarity">
    <text evidence="2">Belongs to the class-I pyridoxal-phosphate-dependent aminotransferase family.</text>
</comment>
<reference evidence="7 8" key="1">
    <citation type="submission" date="2020-11" db="EMBL/GenBank/DDBJ databases">
        <title>Hymenobacter sp.</title>
        <authorList>
            <person name="Kim M.K."/>
        </authorList>
    </citation>
    <scope>NUCLEOTIDE SEQUENCE [LARGE SCALE GENOMIC DNA]</scope>
    <source>
        <strain evidence="7 8">BT594</strain>
    </source>
</reference>
<sequence length="409" mass="45043">MLQVSQRGRAMPLSPYRRLTPYAEAAKARGLHVYHLNIGQPDIETPPAMLAAVQQADIRVLEYSHGAGNPSYRRKLAAYYQRADIDVTPEEIIVTTGGSEAILFAMLSCLNPGDEVLVPEPYYGAYTAFSIAAGVTLVPVLSHIETGFALPPLAELEAHVTDRTRAVLICNPNNPTGYVYSHAELEQLLDLCLRHDLYLLSDEAYREFCYDAPYVSALHLGTATHEHVILLDTISKRYSACGARLGALVTKNQAVRDAAFRFAQMRISPPGLAQLLGEAAADLPETYFDHTKAEYQARRDQLVARLQAMPGVVCPRPGGAFYVLCRLPVDDAARFSQWLLEDFDYQGQTLIMSPAVGFYATPGAGLDEVRLAYVLNIPALNAAMDCLEHALQVYPGRRNQEDKRLFAGS</sequence>
<dbReference type="PANTHER" id="PTHR46383">
    <property type="entry name" value="ASPARTATE AMINOTRANSFERASE"/>
    <property type="match status" value="1"/>
</dbReference>
<accession>A0ABS0L202</accession>
<keyword evidence="4" id="KW-0808">Transferase</keyword>
<evidence type="ECO:0000256" key="4">
    <source>
        <dbReference type="ARBA" id="ARBA00022679"/>
    </source>
</evidence>
<comment type="cofactor">
    <cofactor evidence="1">
        <name>pyridoxal 5'-phosphate</name>
        <dbReference type="ChEBI" id="CHEBI:597326"/>
    </cofactor>
</comment>
<dbReference type="Gene3D" id="3.90.1150.10">
    <property type="entry name" value="Aspartate Aminotransferase, domain 1"/>
    <property type="match status" value="1"/>
</dbReference>
<dbReference type="InterPro" id="IPR015421">
    <property type="entry name" value="PyrdxlP-dep_Trfase_major"/>
</dbReference>
<keyword evidence="8" id="KW-1185">Reference proteome</keyword>
<dbReference type="SUPFAM" id="SSF53383">
    <property type="entry name" value="PLP-dependent transferases"/>
    <property type="match status" value="1"/>
</dbReference>
<evidence type="ECO:0000259" key="6">
    <source>
        <dbReference type="Pfam" id="PF00155"/>
    </source>
</evidence>
<dbReference type="InterPro" id="IPR050596">
    <property type="entry name" value="AspAT/PAT-like"/>
</dbReference>
<gene>
    <name evidence="7" type="ORF">I5L79_11305</name>
</gene>
<dbReference type="NCBIfam" id="NF005744">
    <property type="entry name" value="PRK07568.1"/>
    <property type="match status" value="1"/>
</dbReference>
<evidence type="ECO:0000256" key="1">
    <source>
        <dbReference type="ARBA" id="ARBA00001933"/>
    </source>
</evidence>